<protein>
    <submittedName>
        <fullName evidence="2">Uncharacterized protein</fullName>
    </submittedName>
</protein>
<sequence>MSQAQEEIEWLISLNDQLHADLEDCKDQLFEILQKENDVPEQTIKEAFTTILEGIEYWIDEISSHRHFDFKEQWARNLQNNRKEKLADLGLHQRCHDITWQMKLGELPNCYFVILSMVIAKTIFGEILSHQGIFPVGLPRGHIDLVKDLQGIMASDELRRDHTQISKWRGETISAMTTAADYRSSLEKRSDEIFRKLKHDMRPWTGADALTEHSEGLRQNVIDPAISLSRMIGCAHKAYALESEKINPGPVPSHALSWTVKDIRTWRNIPSRDVVGTFHCLYPGIVRKGGVGQNDRRLVSPTLLGYRSPELEPIASRPSSPSKPRPETRRTESETADSRNPRPSRRSSPPKSISRPLSDTGSLKQKHNFLGRIGLALGIPSSQSGAQYPEAPPPNERGPSSRRGSSKLKPSSTCYGETGPSRENPGDLAGIHDHPVLPTTDHGYVAEHVQSQAAHIVDASPRDESVVYSNVRYTEERQTAAGVRTMASLDSGY</sequence>
<gene>
    <name evidence="2" type="ORF">BCR38DRAFT_430487</name>
</gene>
<comment type="caution">
    <text evidence="2">The sequence shown here is derived from an EMBL/GenBank/DDBJ whole genome shotgun (WGS) entry which is preliminary data.</text>
</comment>
<evidence type="ECO:0000313" key="3">
    <source>
        <dbReference type="Proteomes" id="UP000193689"/>
    </source>
</evidence>
<dbReference type="RefSeq" id="XP_040717461.1">
    <property type="nucleotide sequence ID" value="XM_040860038.1"/>
</dbReference>
<organism evidence="2 3">
    <name type="scientific">Pseudomassariella vexata</name>
    <dbReference type="NCBI Taxonomy" id="1141098"/>
    <lineage>
        <taxon>Eukaryota</taxon>
        <taxon>Fungi</taxon>
        <taxon>Dikarya</taxon>
        <taxon>Ascomycota</taxon>
        <taxon>Pezizomycotina</taxon>
        <taxon>Sordariomycetes</taxon>
        <taxon>Xylariomycetidae</taxon>
        <taxon>Amphisphaeriales</taxon>
        <taxon>Pseudomassariaceae</taxon>
        <taxon>Pseudomassariella</taxon>
    </lineage>
</organism>
<feature type="compositionally biased region" description="Basic and acidic residues" evidence="1">
    <location>
        <begin position="324"/>
        <end position="340"/>
    </location>
</feature>
<evidence type="ECO:0000313" key="2">
    <source>
        <dbReference type="EMBL" id="ORY66497.1"/>
    </source>
</evidence>
<name>A0A1Y2E4Y6_9PEZI</name>
<keyword evidence="3" id="KW-1185">Reference proteome</keyword>
<proteinExistence type="predicted"/>
<dbReference type="AlphaFoldDB" id="A0A1Y2E4Y6"/>
<dbReference type="InParanoid" id="A0A1Y2E4Y6"/>
<dbReference type="EMBL" id="MCFJ01000005">
    <property type="protein sequence ID" value="ORY66497.1"/>
    <property type="molecule type" value="Genomic_DNA"/>
</dbReference>
<feature type="compositionally biased region" description="Low complexity" evidence="1">
    <location>
        <begin position="346"/>
        <end position="358"/>
    </location>
</feature>
<accession>A0A1Y2E4Y6</accession>
<feature type="region of interest" description="Disordered" evidence="1">
    <location>
        <begin position="309"/>
        <end position="363"/>
    </location>
</feature>
<dbReference type="OrthoDB" id="4755094at2759"/>
<reference evidence="2 3" key="1">
    <citation type="submission" date="2016-07" db="EMBL/GenBank/DDBJ databases">
        <title>Pervasive Adenine N6-methylation of Active Genes in Fungi.</title>
        <authorList>
            <consortium name="DOE Joint Genome Institute"/>
            <person name="Mondo S.J."/>
            <person name="Dannebaum R.O."/>
            <person name="Kuo R.C."/>
            <person name="Labutti K."/>
            <person name="Haridas S."/>
            <person name="Kuo A."/>
            <person name="Salamov A."/>
            <person name="Ahrendt S.R."/>
            <person name="Lipzen A."/>
            <person name="Sullivan W."/>
            <person name="Andreopoulos W.B."/>
            <person name="Clum A."/>
            <person name="Lindquist E."/>
            <person name="Daum C."/>
            <person name="Ramamoorthy G.K."/>
            <person name="Gryganskyi A."/>
            <person name="Culley D."/>
            <person name="Magnuson J.K."/>
            <person name="James T.Y."/>
            <person name="O'Malley M.A."/>
            <person name="Stajich J.E."/>
            <person name="Spatafora J.W."/>
            <person name="Visel A."/>
            <person name="Grigoriev I.V."/>
        </authorList>
    </citation>
    <scope>NUCLEOTIDE SEQUENCE [LARGE SCALE GENOMIC DNA]</scope>
    <source>
        <strain evidence="2 3">CBS 129021</strain>
    </source>
</reference>
<feature type="region of interest" description="Disordered" evidence="1">
    <location>
        <begin position="380"/>
        <end position="426"/>
    </location>
</feature>
<dbReference type="GeneID" id="63776250"/>
<evidence type="ECO:0000256" key="1">
    <source>
        <dbReference type="SAM" id="MobiDB-lite"/>
    </source>
</evidence>
<dbReference type="Proteomes" id="UP000193689">
    <property type="component" value="Unassembled WGS sequence"/>
</dbReference>